<proteinExistence type="predicted"/>
<comment type="caution">
    <text evidence="1">The sequence shown here is derived from an EMBL/GenBank/DDBJ whole genome shotgun (WGS) entry which is preliminary data.</text>
</comment>
<accession>A0A167DQH6</accession>
<protein>
    <submittedName>
        <fullName evidence="1">Uncharacterized protein</fullName>
    </submittedName>
</protein>
<name>A0A167DQH6_9BACL</name>
<dbReference type="RefSeq" id="WP_068658182.1">
    <property type="nucleotide sequence ID" value="NZ_CP017770.1"/>
</dbReference>
<dbReference type="KEGG" id="pcx:LPB68_02445"/>
<dbReference type="OrthoDB" id="2666278at2"/>
<evidence type="ECO:0000313" key="2">
    <source>
        <dbReference type="Proteomes" id="UP000077134"/>
    </source>
</evidence>
<sequence length="105" mass="11969">MGFQMGMQQKVIYQADNNFMENLKSIRHRIHNICRQHANQIVRIETLDGQVIVGRIVSCDRGLLYLAVPSHGVQRAFYGGPSYTSDEAILTLVLYELLVITLLYT</sequence>
<keyword evidence="2" id="KW-1185">Reference proteome</keyword>
<dbReference type="Proteomes" id="UP000077134">
    <property type="component" value="Unassembled WGS sequence"/>
</dbReference>
<dbReference type="EMBL" id="LSFN01000014">
    <property type="protein sequence ID" value="OAB74661.1"/>
    <property type="molecule type" value="Genomic_DNA"/>
</dbReference>
<organism evidence="1 2">
    <name type="scientific">Paenibacillus crassostreae</name>
    <dbReference type="NCBI Taxonomy" id="1763538"/>
    <lineage>
        <taxon>Bacteria</taxon>
        <taxon>Bacillati</taxon>
        <taxon>Bacillota</taxon>
        <taxon>Bacilli</taxon>
        <taxon>Bacillales</taxon>
        <taxon>Paenibacillaceae</taxon>
        <taxon>Paenibacillus</taxon>
    </lineage>
</organism>
<dbReference type="AlphaFoldDB" id="A0A167DQH6"/>
<gene>
    <name evidence="1" type="ORF">PNBC_11515</name>
</gene>
<evidence type="ECO:0000313" key="1">
    <source>
        <dbReference type="EMBL" id="OAB74661.1"/>
    </source>
</evidence>
<reference evidence="1 2" key="1">
    <citation type="submission" date="2016-02" db="EMBL/GenBank/DDBJ databases">
        <title>Paenibacillus sp. LPB0068, isolated from Crassostrea gigas.</title>
        <authorList>
            <person name="Shin S.-K."/>
            <person name="Yi H."/>
        </authorList>
    </citation>
    <scope>NUCLEOTIDE SEQUENCE [LARGE SCALE GENOMIC DNA]</scope>
    <source>
        <strain evidence="1 2">LPB0068</strain>
    </source>
</reference>